<gene>
    <name evidence="2" type="ORF">H8S22_11660</name>
</gene>
<evidence type="ECO:0000313" key="3">
    <source>
        <dbReference type="Proteomes" id="UP000635828"/>
    </source>
</evidence>
<dbReference type="Proteomes" id="UP000635828">
    <property type="component" value="Unassembled WGS sequence"/>
</dbReference>
<dbReference type="RefSeq" id="WP_186992504.1">
    <property type="nucleotide sequence ID" value="NZ_JACOOS010000013.1"/>
</dbReference>
<dbReference type="InterPro" id="IPR010982">
    <property type="entry name" value="Lambda_DNA-bd_dom_sf"/>
</dbReference>
<protein>
    <submittedName>
        <fullName evidence="2">Helix-turn-helix transcriptional regulator</fullName>
    </submittedName>
</protein>
<dbReference type="Pfam" id="PF01381">
    <property type="entry name" value="HTH_3"/>
    <property type="match status" value="1"/>
</dbReference>
<dbReference type="SMART" id="SM00530">
    <property type="entry name" value="HTH_XRE"/>
    <property type="match status" value="1"/>
</dbReference>
<dbReference type="CDD" id="cd00093">
    <property type="entry name" value="HTH_XRE"/>
    <property type="match status" value="1"/>
</dbReference>
<sequence length="76" mass="8515">MLNTNKVKGKMAELGLTQKDIAAKTVWDCALPTVSQKINGIRPITLDEADALAEILHLSNDEYKEIFFTKKIALRK</sequence>
<evidence type="ECO:0000259" key="1">
    <source>
        <dbReference type="SMART" id="SM00530"/>
    </source>
</evidence>
<accession>A0ABR7FSQ6</accession>
<proteinExistence type="predicted"/>
<dbReference type="Gene3D" id="1.10.260.40">
    <property type="entry name" value="lambda repressor-like DNA-binding domains"/>
    <property type="match status" value="1"/>
</dbReference>
<organism evidence="2 3">
    <name type="scientific">Anaerostipes hominis</name>
    <name type="common">ex Liu et al. 2021</name>
    <dbReference type="NCBI Taxonomy" id="2763018"/>
    <lineage>
        <taxon>Bacteria</taxon>
        <taxon>Bacillati</taxon>
        <taxon>Bacillota</taxon>
        <taxon>Clostridia</taxon>
        <taxon>Lachnospirales</taxon>
        <taxon>Lachnospiraceae</taxon>
        <taxon>Anaerostipes</taxon>
    </lineage>
</organism>
<dbReference type="InterPro" id="IPR001387">
    <property type="entry name" value="Cro/C1-type_HTH"/>
</dbReference>
<evidence type="ECO:0000313" key="2">
    <source>
        <dbReference type="EMBL" id="MBC5678233.1"/>
    </source>
</evidence>
<feature type="domain" description="HTH cro/C1-type" evidence="1">
    <location>
        <begin position="6"/>
        <end position="63"/>
    </location>
</feature>
<dbReference type="EMBL" id="JACOOS010000013">
    <property type="protein sequence ID" value="MBC5678233.1"/>
    <property type="molecule type" value="Genomic_DNA"/>
</dbReference>
<name>A0ABR7FSQ6_9FIRM</name>
<dbReference type="SUPFAM" id="SSF47413">
    <property type="entry name" value="lambda repressor-like DNA-binding domains"/>
    <property type="match status" value="1"/>
</dbReference>
<comment type="caution">
    <text evidence="2">The sequence shown here is derived from an EMBL/GenBank/DDBJ whole genome shotgun (WGS) entry which is preliminary data.</text>
</comment>
<keyword evidence="3" id="KW-1185">Reference proteome</keyword>
<reference evidence="2 3" key="1">
    <citation type="submission" date="2020-08" db="EMBL/GenBank/DDBJ databases">
        <title>Genome public.</title>
        <authorList>
            <person name="Liu C."/>
            <person name="Sun Q."/>
        </authorList>
    </citation>
    <scope>NUCLEOTIDE SEQUENCE [LARGE SCALE GENOMIC DNA]</scope>
    <source>
        <strain evidence="2 3">NSJ-7</strain>
    </source>
</reference>